<dbReference type="GO" id="GO:0016607">
    <property type="term" value="C:nuclear speck"/>
    <property type="evidence" value="ECO:0007669"/>
    <property type="project" value="UniProtKB-SubCell"/>
</dbReference>
<dbReference type="GO" id="GO:0016567">
    <property type="term" value="P:protein ubiquitination"/>
    <property type="evidence" value="ECO:0007669"/>
    <property type="project" value="UniProtKB-UniPathway"/>
</dbReference>
<reference evidence="20" key="1">
    <citation type="journal article" date="2014" name="Science">
        <title>Nonhuman genetics. Genomic basis for the convergent evolution of electric organs.</title>
        <authorList>
            <person name="Gallant J.R."/>
            <person name="Traeger L.L."/>
            <person name="Volkening J.D."/>
            <person name="Moffett H."/>
            <person name="Chen P.H."/>
            <person name="Novina C.D."/>
            <person name="Phillips G.N.Jr."/>
            <person name="Anand R."/>
            <person name="Wells G.B."/>
            <person name="Pinch M."/>
            <person name="Guth R."/>
            <person name="Unguez G.A."/>
            <person name="Albert J.S."/>
            <person name="Zakon H.H."/>
            <person name="Samanta M.P."/>
            <person name="Sussman M.R."/>
        </authorList>
    </citation>
    <scope>NUCLEOTIDE SEQUENCE [LARGE SCALE GENOMIC DNA]</scope>
</reference>
<dbReference type="STRING" id="8005.ENSEEEP00000045907"/>
<dbReference type="GO" id="GO:0036396">
    <property type="term" value="C:RNA N6-methyladenosine methyltransferase complex"/>
    <property type="evidence" value="ECO:0007669"/>
    <property type="project" value="UniProtKB-ARBA"/>
</dbReference>
<dbReference type="GO" id="GO:0030155">
    <property type="term" value="P:regulation of cell adhesion"/>
    <property type="evidence" value="ECO:0007669"/>
    <property type="project" value="TreeGrafter"/>
</dbReference>
<evidence type="ECO:0000313" key="20">
    <source>
        <dbReference type="Proteomes" id="UP000314983"/>
    </source>
</evidence>
<accession>A0A4W4HAX8</accession>
<comment type="pathway">
    <text evidence="4">Protein modification; protein ubiquitination.</text>
</comment>
<dbReference type="PANTHER" id="PTHR13480">
    <property type="entry name" value="E3 UBIQUITIN-PROTEIN LIGASE HAKAI-RELATED"/>
    <property type="match status" value="1"/>
</dbReference>
<evidence type="ECO:0000313" key="19">
    <source>
        <dbReference type="Ensembl" id="ENSEEEP00000045907.1"/>
    </source>
</evidence>
<keyword evidence="11" id="KW-0862">Zinc</keyword>
<evidence type="ECO:0000256" key="3">
    <source>
        <dbReference type="ARBA" id="ARBA00004642"/>
    </source>
</evidence>
<dbReference type="Pfam" id="PF18408">
    <property type="entry name" value="zf_Hakai"/>
    <property type="match status" value="1"/>
</dbReference>
<evidence type="ECO:0000256" key="9">
    <source>
        <dbReference type="ARBA" id="ARBA00022771"/>
    </source>
</evidence>
<dbReference type="FunFam" id="6.10.140.2210:FF:000001">
    <property type="entry name" value="Putative e3 ubiquitin-protein ligase hakai"/>
    <property type="match status" value="1"/>
</dbReference>
<reference evidence="19" key="3">
    <citation type="submission" date="2020-05" db="EMBL/GenBank/DDBJ databases">
        <title>Electrophorus electricus (electric eel) genome, fEleEle1, primary haplotype.</title>
        <authorList>
            <person name="Myers G."/>
            <person name="Meyer A."/>
            <person name="Fedrigo O."/>
            <person name="Formenti G."/>
            <person name="Rhie A."/>
            <person name="Tracey A."/>
            <person name="Sims Y."/>
            <person name="Jarvis E.D."/>
        </authorList>
    </citation>
    <scope>NUCLEOTIDE SEQUENCE [LARGE SCALE GENOMIC DNA]</scope>
</reference>
<dbReference type="InterPro" id="IPR017907">
    <property type="entry name" value="Znf_RING_CS"/>
</dbReference>
<keyword evidence="6" id="KW-0217">Developmental protein</keyword>
<evidence type="ECO:0000256" key="7">
    <source>
        <dbReference type="ARBA" id="ARBA00022679"/>
    </source>
</evidence>
<dbReference type="InterPro" id="IPR040383">
    <property type="entry name" value="HAKAI/CBLL2"/>
</dbReference>
<protein>
    <recommendedName>
        <fullName evidence="14">E3 ubiquitin-protein ligase Hakai</fullName>
        <ecNumber evidence="5">2.3.2.27</ecNumber>
    </recommendedName>
    <alternativeName>
        <fullName evidence="15">Casitas B-lineage lymphoma-transforming sequence-like protein 1</fullName>
    </alternativeName>
    <alternativeName>
        <fullName evidence="16">RING-type E3 ubiquitin transferase Hakai</fullName>
    </alternativeName>
</protein>
<proteinExistence type="inferred from homology"/>
<name>A0A4W4HAX8_ELEEL</name>
<dbReference type="AlphaFoldDB" id="A0A4W4HAX8"/>
<reference evidence="19" key="5">
    <citation type="submission" date="2025-09" db="UniProtKB">
        <authorList>
            <consortium name="Ensembl"/>
        </authorList>
    </citation>
    <scope>IDENTIFICATION</scope>
</reference>
<feature type="region of interest" description="Disordered" evidence="17">
    <location>
        <begin position="322"/>
        <end position="523"/>
    </location>
</feature>
<dbReference type="Gene3D" id="3.30.40.10">
    <property type="entry name" value="Zinc/RING finger domain, C3HC4 (zinc finger)"/>
    <property type="match status" value="1"/>
</dbReference>
<keyword evidence="7" id="KW-0808">Transferase</keyword>
<sequence>MESLCFFPRQCSDCPDCKHVISYIVRESVPLCSSDEYVCIVDSDLQGTDSSGTLGGPDVRRRIPIKLLSKQTVRSKPIARTQRPTPRLPSNGQSDDEPFICKQEERFECKSGDAYGSQRRFPQPLFWDYKLNLVGEKDDTPVHFCDKCGLPIKIYGRMIPCKHVFCYDCAVLYEKKSDKMCPGLSLYSCTDPVQRIEQCQRGSLFMCSIVQGCKRTYLSQRDLQAHINHRHMRAGKPGASRPEPAHQAPTPSTASDPPDRFRLPPPPHLPKAHTLIPPPLQAHEPYGQPPSASPSAAELGPSSRALPPETFRIATVTTRKHSNLITVPIQDDSGSSGPSPREALPQTPPGPPPPHHHPGDYPGQSVVSHPHHIMPPPQQQHYGPPPPPPPPLSHPMQHPPQASAAPHMVYNQAPPMSTAPPPITPPPGHIINQLPPFMNHPLPGPLPQHGGPPVSGPPPHHYNPNSMPQDQGTLSPPFTQPGGLSPGMWPAPRGPHPPRMQGPPPQGQMPHHPEQARYRPYYQ</sequence>
<comment type="catalytic activity">
    <reaction evidence="1">
        <text>S-ubiquitinyl-[E2 ubiquitin-conjugating enzyme]-L-cysteine + [acceptor protein]-L-lysine = [E2 ubiquitin-conjugating enzyme]-L-cysteine + N(6)-ubiquitinyl-[acceptor protein]-L-lysine.</text>
        <dbReference type="EC" id="2.3.2.27"/>
    </reaction>
</comment>
<dbReference type="UniPathway" id="UPA00143"/>
<feature type="compositionally biased region" description="Pro residues" evidence="17">
    <location>
        <begin position="373"/>
        <end position="393"/>
    </location>
</feature>
<evidence type="ECO:0000256" key="2">
    <source>
        <dbReference type="ARBA" id="ARBA00004324"/>
    </source>
</evidence>
<dbReference type="OMA" id="MCDERIQ"/>
<evidence type="ECO:0000256" key="5">
    <source>
        <dbReference type="ARBA" id="ARBA00012483"/>
    </source>
</evidence>
<dbReference type="GO" id="GO:0008270">
    <property type="term" value="F:zinc ion binding"/>
    <property type="evidence" value="ECO:0007669"/>
    <property type="project" value="UniProtKB-KW"/>
</dbReference>
<evidence type="ECO:0000256" key="12">
    <source>
        <dbReference type="ARBA" id="ARBA00023242"/>
    </source>
</evidence>
<evidence type="ECO:0000256" key="6">
    <source>
        <dbReference type="ARBA" id="ARBA00022473"/>
    </source>
</evidence>
<feature type="region of interest" description="Disordered" evidence="17">
    <location>
        <begin position="233"/>
        <end position="306"/>
    </location>
</feature>
<feature type="compositionally biased region" description="Polar residues" evidence="17">
    <location>
        <begin position="82"/>
        <end position="93"/>
    </location>
</feature>
<dbReference type="GO" id="GO:0005737">
    <property type="term" value="C:cytoplasm"/>
    <property type="evidence" value="ECO:0007669"/>
    <property type="project" value="UniProtKB-ARBA"/>
</dbReference>
<keyword evidence="12" id="KW-0539">Nucleus</keyword>
<dbReference type="Proteomes" id="UP000314983">
    <property type="component" value="Chromosome 12"/>
</dbReference>
<dbReference type="PROSITE" id="PS00518">
    <property type="entry name" value="ZF_RING_1"/>
    <property type="match status" value="1"/>
</dbReference>
<feature type="compositionally biased region" description="Pro residues" evidence="17">
    <location>
        <begin position="417"/>
        <end position="428"/>
    </location>
</feature>
<dbReference type="FunFam" id="3.30.40.10:FF:000140">
    <property type="entry name" value="E3 ubiquitin-protein ligase Hakai isoform X2"/>
    <property type="match status" value="1"/>
</dbReference>
<evidence type="ECO:0000256" key="14">
    <source>
        <dbReference type="ARBA" id="ARBA00041081"/>
    </source>
</evidence>
<feature type="region of interest" description="Disordered" evidence="17">
    <location>
        <begin position="73"/>
        <end position="96"/>
    </location>
</feature>
<feature type="domain" description="Hakai C2H2 zinc finger" evidence="18">
    <location>
        <begin position="202"/>
        <end position="233"/>
    </location>
</feature>
<evidence type="ECO:0000256" key="4">
    <source>
        <dbReference type="ARBA" id="ARBA00004906"/>
    </source>
</evidence>
<evidence type="ECO:0000256" key="15">
    <source>
        <dbReference type="ARBA" id="ARBA00076432"/>
    </source>
</evidence>
<evidence type="ECO:0000256" key="8">
    <source>
        <dbReference type="ARBA" id="ARBA00022723"/>
    </source>
</evidence>
<feature type="compositionally biased region" description="Pro residues" evidence="17">
    <location>
        <begin position="492"/>
        <end position="507"/>
    </location>
</feature>
<comment type="similarity">
    <text evidence="13">Belongs to the Hakai family.</text>
</comment>
<evidence type="ECO:0000256" key="13">
    <source>
        <dbReference type="ARBA" id="ARBA00038499"/>
    </source>
</evidence>
<dbReference type="PANTHER" id="PTHR13480:SF0">
    <property type="entry name" value="E3 UBIQUITIN-PROTEIN LIGASE HAKAI"/>
    <property type="match status" value="1"/>
</dbReference>
<evidence type="ECO:0000259" key="18">
    <source>
        <dbReference type="Pfam" id="PF18408"/>
    </source>
</evidence>
<keyword evidence="10" id="KW-0833">Ubl conjugation pathway</keyword>
<dbReference type="GeneTree" id="ENSGT00510000047522"/>
<dbReference type="GO" id="GO:0061630">
    <property type="term" value="F:ubiquitin protein ligase activity"/>
    <property type="evidence" value="ECO:0007669"/>
    <property type="project" value="UniProtKB-EC"/>
</dbReference>
<dbReference type="InterPro" id="IPR040380">
    <property type="entry name" value="HAKAI-like_RING-HC"/>
</dbReference>
<dbReference type="InterPro" id="IPR041042">
    <property type="entry name" value="Znf_Hakai"/>
</dbReference>
<dbReference type="Gene3D" id="6.10.140.2210">
    <property type="match status" value="1"/>
</dbReference>
<keyword evidence="8" id="KW-0479">Metal-binding</keyword>
<evidence type="ECO:0000256" key="16">
    <source>
        <dbReference type="ARBA" id="ARBA00079012"/>
    </source>
</evidence>
<comment type="subcellular location">
    <subcellularLocation>
        <location evidence="2">Nucleus speckle</location>
    </subcellularLocation>
    <subcellularLocation>
        <location evidence="3">Nucleus</location>
        <location evidence="3">Nucleoplasm</location>
    </subcellularLocation>
</comment>
<evidence type="ECO:0000256" key="17">
    <source>
        <dbReference type="SAM" id="MobiDB-lite"/>
    </source>
</evidence>
<organism evidence="19 20">
    <name type="scientific">Electrophorus electricus</name>
    <name type="common">Electric eel</name>
    <name type="synonym">Gymnotus electricus</name>
    <dbReference type="NCBI Taxonomy" id="8005"/>
    <lineage>
        <taxon>Eukaryota</taxon>
        <taxon>Metazoa</taxon>
        <taxon>Chordata</taxon>
        <taxon>Craniata</taxon>
        <taxon>Vertebrata</taxon>
        <taxon>Euteleostomi</taxon>
        <taxon>Actinopterygii</taxon>
        <taxon>Neopterygii</taxon>
        <taxon>Teleostei</taxon>
        <taxon>Ostariophysi</taxon>
        <taxon>Gymnotiformes</taxon>
        <taxon>Gymnotoidei</taxon>
        <taxon>Gymnotidae</taxon>
        <taxon>Electrophorus</taxon>
    </lineage>
</organism>
<reference evidence="19" key="4">
    <citation type="submission" date="2025-08" db="UniProtKB">
        <authorList>
            <consortium name="Ensembl"/>
        </authorList>
    </citation>
    <scope>IDENTIFICATION</scope>
</reference>
<reference evidence="20" key="2">
    <citation type="journal article" date="2017" name="Sci. Adv.">
        <title>A tail of two voltages: Proteomic comparison of the three electric organs of the electric eel.</title>
        <authorList>
            <person name="Traeger L.L."/>
            <person name="Sabat G."/>
            <person name="Barrett-Wilt G.A."/>
            <person name="Wells G.B."/>
            <person name="Sussman M.R."/>
        </authorList>
    </citation>
    <scope>NUCLEOTIDE SEQUENCE [LARGE SCALE GENOMIC DNA]</scope>
</reference>
<gene>
    <name evidence="19" type="primary">CBLL1</name>
</gene>
<keyword evidence="20" id="KW-1185">Reference proteome</keyword>
<dbReference type="EC" id="2.3.2.27" evidence="5"/>
<dbReference type="InterPro" id="IPR013083">
    <property type="entry name" value="Znf_RING/FYVE/PHD"/>
</dbReference>
<evidence type="ECO:0000256" key="10">
    <source>
        <dbReference type="ARBA" id="ARBA00022786"/>
    </source>
</evidence>
<dbReference type="Ensembl" id="ENSEEET00000046415.2">
    <property type="protein sequence ID" value="ENSEEEP00000045907.1"/>
    <property type="gene ID" value="ENSEEEG00000021640.2"/>
</dbReference>
<dbReference type="CDD" id="cd16508">
    <property type="entry name" value="RING-HC_HAKAI-like"/>
    <property type="match status" value="1"/>
</dbReference>
<keyword evidence="9" id="KW-0863">Zinc-finger</keyword>
<feature type="compositionally biased region" description="Polar residues" evidence="17">
    <location>
        <begin position="465"/>
        <end position="477"/>
    </location>
</feature>
<evidence type="ECO:0000256" key="1">
    <source>
        <dbReference type="ARBA" id="ARBA00000900"/>
    </source>
</evidence>
<evidence type="ECO:0000256" key="11">
    <source>
        <dbReference type="ARBA" id="ARBA00022833"/>
    </source>
</evidence>